<dbReference type="EMBL" id="JBHULD010000014">
    <property type="protein sequence ID" value="MFD2554513.1"/>
    <property type="molecule type" value="Genomic_DNA"/>
</dbReference>
<dbReference type="InterPro" id="IPR033985">
    <property type="entry name" value="SusD-like_N"/>
</dbReference>
<feature type="region of interest" description="Disordered" evidence="1">
    <location>
        <begin position="445"/>
        <end position="472"/>
    </location>
</feature>
<evidence type="ECO:0000259" key="3">
    <source>
        <dbReference type="Pfam" id="PF14322"/>
    </source>
</evidence>
<evidence type="ECO:0000313" key="4">
    <source>
        <dbReference type="EMBL" id="MFD2554513.1"/>
    </source>
</evidence>
<feature type="signal peptide" evidence="2">
    <location>
        <begin position="1"/>
        <end position="22"/>
    </location>
</feature>
<proteinExistence type="predicted"/>
<evidence type="ECO:0000313" key="5">
    <source>
        <dbReference type="Proteomes" id="UP001597440"/>
    </source>
</evidence>
<keyword evidence="2" id="KW-0732">Signal</keyword>
<dbReference type="PROSITE" id="PS51257">
    <property type="entry name" value="PROKAR_LIPOPROTEIN"/>
    <property type="match status" value="1"/>
</dbReference>
<protein>
    <submittedName>
        <fullName evidence="4">RagB/SusD family nutrient uptake outer membrane protein</fullName>
    </submittedName>
</protein>
<evidence type="ECO:0000256" key="1">
    <source>
        <dbReference type="SAM" id="MobiDB-lite"/>
    </source>
</evidence>
<dbReference type="InterPro" id="IPR011990">
    <property type="entry name" value="TPR-like_helical_dom_sf"/>
</dbReference>
<name>A0ABW5L171_9SPHI</name>
<comment type="caution">
    <text evidence="4">The sequence shown here is derived from an EMBL/GenBank/DDBJ whole genome shotgun (WGS) entry which is preliminary data.</text>
</comment>
<dbReference type="Proteomes" id="UP001597440">
    <property type="component" value="Unassembled WGS sequence"/>
</dbReference>
<evidence type="ECO:0000256" key="2">
    <source>
        <dbReference type="SAM" id="SignalP"/>
    </source>
</evidence>
<accession>A0ABW5L171</accession>
<feature type="domain" description="SusD-like N-terminal" evidence="3">
    <location>
        <begin position="21"/>
        <end position="206"/>
    </location>
</feature>
<feature type="compositionally biased region" description="Polar residues" evidence="1">
    <location>
        <begin position="445"/>
        <end position="454"/>
    </location>
</feature>
<dbReference type="Pfam" id="PF14322">
    <property type="entry name" value="SusD-like_3"/>
    <property type="match status" value="1"/>
</dbReference>
<organism evidence="4 5">
    <name type="scientific">Sphingobacterium tabacisoli</name>
    <dbReference type="NCBI Taxonomy" id="2044855"/>
    <lineage>
        <taxon>Bacteria</taxon>
        <taxon>Pseudomonadati</taxon>
        <taxon>Bacteroidota</taxon>
        <taxon>Sphingobacteriia</taxon>
        <taxon>Sphingobacteriales</taxon>
        <taxon>Sphingobacteriaceae</taxon>
        <taxon>Sphingobacterium</taxon>
    </lineage>
</organism>
<reference evidence="5" key="1">
    <citation type="journal article" date="2019" name="Int. J. Syst. Evol. Microbiol.">
        <title>The Global Catalogue of Microorganisms (GCM) 10K type strain sequencing project: providing services to taxonomists for standard genome sequencing and annotation.</title>
        <authorList>
            <consortium name="The Broad Institute Genomics Platform"/>
            <consortium name="The Broad Institute Genome Sequencing Center for Infectious Disease"/>
            <person name="Wu L."/>
            <person name="Ma J."/>
        </authorList>
    </citation>
    <scope>NUCLEOTIDE SEQUENCE [LARGE SCALE GENOMIC DNA]</scope>
    <source>
        <strain evidence="5">KCTC 52298</strain>
    </source>
</reference>
<sequence length="472" mass="53527">MKKTIYTLLVTCSLLSSCNSFLDVKPVDRILETEVFKDQKSAQMALNGIYLRMAKPNLYGGKLTMQTLDILGQYYNIGAAHEHKLLFDYKYTDKTVQAEFESIWASAYANLLNINNFIENLQLADFSIDKNQKDIMLGEAIGLRAFHHLDMLRLFGPIMSQNPAVKAIPYVTSASSKTEELLPASSVIEHVLADITQAKQLLQSDPVRQVGVQDQSEVAIDNFFRMRNRRMNYYALIALQARAELYAGKKAEAYQSAHSILSKVDEFFKWTDPTTINSRPSSPDFIFSPEILFGVSNDQLYTQYDKMFNPALTAEKILVPSAAALEAIFEKNMNDYRSYAWVIPTIGNYSKVFVKFRDTQSKSASFRYLQPLMRKSELYLILLETATDEQEALGYLNTLRNNRGLSSVTTIANRQTAVDTEFRKEFYGEGQLFFYNKRLAKTSVPNPANNSSKSVPLGSYQVPLPLSETNNR</sequence>
<dbReference type="Gene3D" id="1.25.40.390">
    <property type="match status" value="1"/>
</dbReference>
<dbReference type="SUPFAM" id="SSF48452">
    <property type="entry name" value="TPR-like"/>
    <property type="match status" value="1"/>
</dbReference>
<gene>
    <name evidence="4" type="ORF">ACFSQW_08935</name>
</gene>
<dbReference type="RefSeq" id="WP_210352922.1">
    <property type="nucleotide sequence ID" value="NZ_JAEQMU010000001.1"/>
</dbReference>
<feature type="chain" id="PRO_5047502661" evidence="2">
    <location>
        <begin position="23"/>
        <end position="472"/>
    </location>
</feature>
<keyword evidence="5" id="KW-1185">Reference proteome</keyword>